<name>A0A0K6HD68_9GAMM</name>
<evidence type="ECO:0000313" key="3">
    <source>
        <dbReference type="Proteomes" id="UP000182598"/>
    </source>
</evidence>
<organism evidence="2 3">
    <name type="scientific">Pseudidiomarina woesei</name>
    <dbReference type="NCBI Taxonomy" id="1381080"/>
    <lineage>
        <taxon>Bacteria</taxon>
        <taxon>Pseudomonadati</taxon>
        <taxon>Pseudomonadota</taxon>
        <taxon>Gammaproteobacteria</taxon>
        <taxon>Alteromonadales</taxon>
        <taxon>Idiomarinaceae</taxon>
        <taxon>Pseudidiomarina</taxon>
    </lineage>
</organism>
<dbReference type="Proteomes" id="UP000182598">
    <property type="component" value="Unassembled WGS sequence"/>
</dbReference>
<sequence length="184" mass="20548">MKILNVLLFLAICGLSFMSTSLLADDNLKLLAAYQADQEARSEENLKNGNFPIYSDEMARRLLVFEELVNGRISTAADFVHAAVILQHTNLEHVDKKLVSMGNENHLLAFYLAKRAAELNHPDGRWLMAATYNRYIENRGLSLESYGVAYSDGELKAASKDISTADRTTKGLPPLPAIVYERDE</sequence>
<dbReference type="OrthoDB" id="9151236at2"/>
<proteinExistence type="predicted"/>
<gene>
    <name evidence="2" type="ORF">Ga0061064_2305</name>
</gene>
<dbReference type="RefSeq" id="WP_055439934.1">
    <property type="nucleotide sequence ID" value="NZ_CYHB01000012.1"/>
</dbReference>
<reference evidence="3" key="1">
    <citation type="submission" date="2015-08" db="EMBL/GenBank/DDBJ databases">
        <authorList>
            <person name="Varghese N."/>
        </authorList>
    </citation>
    <scope>NUCLEOTIDE SEQUENCE [LARGE SCALE GENOMIC DNA]</scope>
    <source>
        <strain evidence="3">DSM 27808</strain>
    </source>
</reference>
<evidence type="ECO:0000313" key="2">
    <source>
        <dbReference type="EMBL" id="CUA88716.1"/>
    </source>
</evidence>
<accession>A0A0K6HD68</accession>
<dbReference type="AlphaFoldDB" id="A0A0K6HD68"/>
<feature type="signal peptide" evidence="1">
    <location>
        <begin position="1"/>
        <end position="24"/>
    </location>
</feature>
<dbReference type="EMBL" id="CYHB01000012">
    <property type="protein sequence ID" value="CUA88716.1"/>
    <property type="molecule type" value="Genomic_DNA"/>
</dbReference>
<keyword evidence="3" id="KW-1185">Reference proteome</keyword>
<evidence type="ECO:0000256" key="1">
    <source>
        <dbReference type="SAM" id="SignalP"/>
    </source>
</evidence>
<feature type="chain" id="PRO_5005504076" evidence="1">
    <location>
        <begin position="25"/>
        <end position="184"/>
    </location>
</feature>
<keyword evidence="1" id="KW-0732">Signal</keyword>
<protein>
    <submittedName>
        <fullName evidence="2">Uncharacterized protein</fullName>
    </submittedName>
</protein>